<sequence>MEIMINIGARRSDAAKIGPRNETTIKDKRWLRFTAFKNRNRFPVTIEAPMTKICRRLSRRP</sequence>
<gene>
    <name evidence="1" type="ORF">SAMN02927900_05358</name>
</gene>
<evidence type="ECO:0000313" key="1">
    <source>
        <dbReference type="EMBL" id="SCW82593.1"/>
    </source>
</evidence>
<evidence type="ECO:0000313" key="2">
    <source>
        <dbReference type="Proteomes" id="UP000199542"/>
    </source>
</evidence>
<reference evidence="1 2" key="1">
    <citation type="submission" date="2016-10" db="EMBL/GenBank/DDBJ databases">
        <authorList>
            <person name="de Groot N.N."/>
        </authorList>
    </citation>
    <scope>NUCLEOTIDE SEQUENCE [LARGE SCALE GENOMIC DNA]</scope>
    <source>
        <strain evidence="1 2">CGMCC 1.3401</strain>
    </source>
</reference>
<proteinExistence type="predicted"/>
<name>A0A1G4TMD2_9HYPH</name>
<dbReference type="AlphaFoldDB" id="A0A1G4TMD2"/>
<organism evidence="1 2">
    <name type="scientific">Rhizobium mongolense subsp. loessense</name>
    <dbReference type="NCBI Taxonomy" id="158890"/>
    <lineage>
        <taxon>Bacteria</taxon>
        <taxon>Pseudomonadati</taxon>
        <taxon>Pseudomonadota</taxon>
        <taxon>Alphaproteobacteria</taxon>
        <taxon>Hyphomicrobiales</taxon>
        <taxon>Rhizobiaceae</taxon>
        <taxon>Rhizobium/Agrobacterium group</taxon>
        <taxon>Rhizobium</taxon>
    </lineage>
</organism>
<accession>A0A1G4TMD2</accession>
<dbReference type="EMBL" id="FMTM01000011">
    <property type="protein sequence ID" value="SCW82593.1"/>
    <property type="molecule type" value="Genomic_DNA"/>
</dbReference>
<dbReference type="Proteomes" id="UP000199542">
    <property type="component" value="Unassembled WGS sequence"/>
</dbReference>
<protein>
    <submittedName>
        <fullName evidence="1">Uncharacterized protein</fullName>
    </submittedName>
</protein>